<keyword evidence="3" id="KW-1185">Reference proteome</keyword>
<keyword evidence="1" id="KW-0812">Transmembrane</keyword>
<proteinExistence type="predicted"/>
<evidence type="ECO:0000313" key="3">
    <source>
        <dbReference type="Proteomes" id="UP000054359"/>
    </source>
</evidence>
<evidence type="ECO:0000313" key="2">
    <source>
        <dbReference type="EMBL" id="KFM67759.1"/>
    </source>
</evidence>
<keyword evidence="1" id="KW-0472">Membrane</keyword>
<feature type="transmembrane region" description="Helical" evidence="1">
    <location>
        <begin position="29"/>
        <end position="48"/>
    </location>
</feature>
<gene>
    <name evidence="2" type="ORF">X975_17613</name>
</gene>
<name>A0A087TRM0_STEMI</name>
<sequence>MKTKRKQLCYLRSNAKIIVSSKLFMNLNLYSPLISKVSFISLLLLMIIRDT</sequence>
<evidence type="ECO:0000256" key="1">
    <source>
        <dbReference type="SAM" id="Phobius"/>
    </source>
</evidence>
<reference evidence="2 3" key="1">
    <citation type="submission" date="2013-11" db="EMBL/GenBank/DDBJ databases">
        <title>Genome sequencing of Stegodyphus mimosarum.</title>
        <authorList>
            <person name="Bechsgaard J."/>
        </authorList>
    </citation>
    <scope>NUCLEOTIDE SEQUENCE [LARGE SCALE GENOMIC DNA]</scope>
</reference>
<dbReference type="AlphaFoldDB" id="A0A087TRM0"/>
<protein>
    <submittedName>
        <fullName evidence="2">Uncharacterized protein</fullName>
    </submittedName>
</protein>
<feature type="non-terminal residue" evidence="2">
    <location>
        <position position="51"/>
    </location>
</feature>
<organism evidence="2 3">
    <name type="scientific">Stegodyphus mimosarum</name>
    <name type="common">African social velvet spider</name>
    <dbReference type="NCBI Taxonomy" id="407821"/>
    <lineage>
        <taxon>Eukaryota</taxon>
        <taxon>Metazoa</taxon>
        <taxon>Ecdysozoa</taxon>
        <taxon>Arthropoda</taxon>
        <taxon>Chelicerata</taxon>
        <taxon>Arachnida</taxon>
        <taxon>Araneae</taxon>
        <taxon>Araneomorphae</taxon>
        <taxon>Entelegynae</taxon>
        <taxon>Eresoidea</taxon>
        <taxon>Eresidae</taxon>
        <taxon>Stegodyphus</taxon>
    </lineage>
</organism>
<dbReference type="EMBL" id="KK116427">
    <property type="protein sequence ID" value="KFM67759.1"/>
    <property type="molecule type" value="Genomic_DNA"/>
</dbReference>
<accession>A0A087TRM0</accession>
<keyword evidence="1" id="KW-1133">Transmembrane helix</keyword>
<dbReference type="Proteomes" id="UP000054359">
    <property type="component" value="Unassembled WGS sequence"/>
</dbReference>